<reference evidence="1 2" key="1">
    <citation type="journal article" date="2017" name="Genome Biol. Evol.">
        <title>Phytophthora megakarya and P. palmivora, closely related causal agents of cacao black pod rot, underwent increases in genome sizes and gene numbers by different mechanisms.</title>
        <authorList>
            <person name="Ali S.S."/>
            <person name="Shao J."/>
            <person name="Lary D.J."/>
            <person name="Kronmiller B."/>
            <person name="Shen D."/>
            <person name="Strem M.D."/>
            <person name="Amoako-Attah I."/>
            <person name="Akrofi A.Y."/>
            <person name="Begoude B.A."/>
            <person name="Ten Hoopen G.M."/>
            <person name="Coulibaly K."/>
            <person name="Kebe B.I."/>
            <person name="Melnick R.L."/>
            <person name="Guiltinan M.J."/>
            <person name="Tyler B.M."/>
            <person name="Meinhardt L.W."/>
            <person name="Bailey B.A."/>
        </authorList>
    </citation>
    <scope>NUCLEOTIDE SEQUENCE [LARGE SCALE GENOMIC DNA]</scope>
    <source>
        <strain evidence="2">sbr112.9</strain>
    </source>
</reference>
<evidence type="ECO:0000313" key="1">
    <source>
        <dbReference type="EMBL" id="POM81802.1"/>
    </source>
</evidence>
<organism evidence="1 2">
    <name type="scientific">Phytophthora palmivora</name>
    <dbReference type="NCBI Taxonomy" id="4796"/>
    <lineage>
        <taxon>Eukaryota</taxon>
        <taxon>Sar</taxon>
        <taxon>Stramenopiles</taxon>
        <taxon>Oomycota</taxon>
        <taxon>Peronosporomycetes</taxon>
        <taxon>Peronosporales</taxon>
        <taxon>Peronosporaceae</taxon>
        <taxon>Phytophthora</taxon>
    </lineage>
</organism>
<dbReference type="Proteomes" id="UP000237271">
    <property type="component" value="Unassembled WGS sequence"/>
</dbReference>
<accession>A0A2P4YVH5</accession>
<dbReference type="GO" id="GO:0003676">
    <property type="term" value="F:nucleic acid binding"/>
    <property type="evidence" value="ECO:0007669"/>
    <property type="project" value="InterPro"/>
</dbReference>
<sequence length="359" mass="41616">MDRYTLKVCRSAYTSDPTVTGDAEKSLGIMAKLWIPSNAHELAHRGRDAMMTYIKRYFAVRHLRARVDRFFSACLMCKHVKGGKVIQPPLRPMYCTNERNDAMHFNFLSLGDSFSSDKYILILNMKQLILQRSHFVQIRPVPWWWKRCLLGTVGLGYHRFGSASKALIKKRALCTRFKARHEFTIAHSPWVNGSVERANRDIGQVLCVLCLEYMVDTLDWTFFMPISQSILNQTPVPSLGNRALLFCGWPLPSPLALCMDATQRKIMEIPTQPDVIGTWLEELRNSIRNLHQPITEERERQAVLNQRNQKRAHRPNFDVGYYLLRSRVDQNRHDKLLVTWVGSYPLCEQTLILSLYSIC</sequence>
<evidence type="ECO:0008006" key="3">
    <source>
        <dbReference type="Google" id="ProtNLM"/>
    </source>
</evidence>
<dbReference type="EMBL" id="NCKW01000016">
    <property type="protein sequence ID" value="POM81802.1"/>
    <property type="molecule type" value="Genomic_DNA"/>
</dbReference>
<gene>
    <name evidence="1" type="ORF">PHPALM_177</name>
</gene>
<proteinExistence type="predicted"/>
<protein>
    <recommendedName>
        <fullName evidence="3">Integrase zinc-binding domain-containing protein</fullName>
    </recommendedName>
</protein>
<keyword evidence="2" id="KW-1185">Reference proteome</keyword>
<name>A0A2P4YVH5_9STRA</name>
<dbReference type="InterPro" id="IPR012337">
    <property type="entry name" value="RNaseH-like_sf"/>
</dbReference>
<comment type="caution">
    <text evidence="1">The sequence shown here is derived from an EMBL/GenBank/DDBJ whole genome shotgun (WGS) entry which is preliminary data.</text>
</comment>
<dbReference type="AlphaFoldDB" id="A0A2P4YVH5"/>
<dbReference type="SUPFAM" id="SSF53098">
    <property type="entry name" value="Ribonuclease H-like"/>
    <property type="match status" value="1"/>
</dbReference>
<dbReference type="InterPro" id="IPR036397">
    <property type="entry name" value="RNaseH_sf"/>
</dbReference>
<evidence type="ECO:0000313" key="2">
    <source>
        <dbReference type="Proteomes" id="UP000237271"/>
    </source>
</evidence>
<dbReference type="Gene3D" id="3.30.420.10">
    <property type="entry name" value="Ribonuclease H-like superfamily/Ribonuclease H"/>
    <property type="match status" value="1"/>
</dbReference>